<dbReference type="EMBL" id="BGPR01003228">
    <property type="protein sequence ID" value="GBM85382.1"/>
    <property type="molecule type" value="Genomic_DNA"/>
</dbReference>
<keyword evidence="2" id="KW-1185">Reference proteome</keyword>
<comment type="caution">
    <text evidence="1">The sequence shown here is derived from an EMBL/GenBank/DDBJ whole genome shotgun (WGS) entry which is preliminary data.</text>
</comment>
<accession>A0A4Y2J7Z4</accession>
<gene>
    <name evidence="1" type="ORF">AVEN_205400_1</name>
</gene>
<sequence>MPSIESEFLDDLYAEPSPPLLLHRCLPQDDRKFVGRGYRENPHFCLKKLYPESAAECNFEGLEAVPADPVVNEIVSFAKIMGLELDKNNIDKLVKEHSQELTTEESTWLHWVSQQEDVEESLSEEEKVTAQEQSSGATNEMLMSWEIVVFYIENHHPNKAIIPLRA</sequence>
<dbReference type="AlphaFoldDB" id="A0A4Y2J7Z4"/>
<evidence type="ECO:0000313" key="1">
    <source>
        <dbReference type="EMBL" id="GBM85382.1"/>
    </source>
</evidence>
<proteinExistence type="predicted"/>
<dbReference type="OrthoDB" id="7422307at2759"/>
<reference evidence="1 2" key="1">
    <citation type="journal article" date="2019" name="Sci. Rep.">
        <title>Orb-weaving spider Araneus ventricosus genome elucidates the spidroin gene catalogue.</title>
        <authorList>
            <person name="Kono N."/>
            <person name="Nakamura H."/>
            <person name="Ohtoshi R."/>
            <person name="Moran D.A.P."/>
            <person name="Shinohara A."/>
            <person name="Yoshida Y."/>
            <person name="Fujiwara M."/>
            <person name="Mori M."/>
            <person name="Tomita M."/>
            <person name="Arakawa K."/>
        </authorList>
    </citation>
    <scope>NUCLEOTIDE SEQUENCE [LARGE SCALE GENOMIC DNA]</scope>
</reference>
<protein>
    <submittedName>
        <fullName evidence="1">Uncharacterized protein</fullName>
    </submittedName>
</protein>
<evidence type="ECO:0000313" key="2">
    <source>
        <dbReference type="Proteomes" id="UP000499080"/>
    </source>
</evidence>
<dbReference type="Proteomes" id="UP000499080">
    <property type="component" value="Unassembled WGS sequence"/>
</dbReference>
<organism evidence="1 2">
    <name type="scientific">Araneus ventricosus</name>
    <name type="common">Orbweaver spider</name>
    <name type="synonym">Epeira ventricosa</name>
    <dbReference type="NCBI Taxonomy" id="182803"/>
    <lineage>
        <taxon>Eukaryota</taxon>
        <taxon>Metazoa</taxon>
        <taxon>Ecdysozoa</taxon>
        <taxon>Arthropoda</taxon>
        <taxon>Chelicerata</taxon>
        <taxon>Arachnida</taxon>
        <taxon>Araneae</taxon>
        <taxon>Araneomorphae</taxon>
        <taxon>Entelegynae</taxon>
        <taxon>Araneoidea</taxon>
        <taxon>Araneidae</taxon>
        <taxon>Araneus</taxon>
    </lineage>
</organism>
<name>A0A4Y2J7Z4_ARAVE</name>